<organism evidence="5">
    <name type="scientific">marine sediment metagenome</name>
    <dbReference type="NCBI Taxonomy" id="412755"/>
    <lineage>
        <taxon>unclassified sequences</taxon>
        <taxon>metagenomes</taxon>
        <taxon>ecological metagenomes</taxon>
    </lineage>
</organism>
<evidence type="ECO:0000256" key="3">
    <source>
        <dbReference type="ARBA" id="ARBA00022729"/>
    </source>
</evidence>
<reference evidence="5" key="1">
    <citation type="journal article" date="2014" name="Front. Microbiol.">
        <title>High frequency of phylogenetically diverse reductive dehalogenase-homologous genes in deep subseafloor sedimentary metagenomes.</title>
        <authorList>
            <person name="Kawai M."/>
            <person name="Futagami T."/>
            <person name="Toyoda A."/>
            <person name="Takaki Y."/>
            <person name="Nishi S."/>
            <person name="Hori S."/>
            <person name="Arai W."/>
            <person name="Tsubouchi T."/>
            <person name="Morono Y."/>
            <person name="Uchiyama I."/>
            <person name="Ito T."/>
            <person name="Fujiyama A."/>
            <person name="Inagaki F."/>
            <person name="Takami H."/>
        </authorList>
    </citation>
    <scope>NUCLEOTIDE SEQUENCE</scope>
    <source>
        <strain evidence="5">Expedition CK06-06</strain>
    </source>
</reference>
<comment type="caution">
    <text evidence="5">The sequence shown here is derived from an EMBL/GenBank/DDBJ whole genome shotgun (WGS) entry which is preliminary data.</text>
</comment>
<proteinExistence type="inferred from homology"/>
<feature type="non-terminal residue" evidence="5">
    <location>
        <position position="1"/>
    </location>
</feature>
<evidence type="ECO:0000256" key="1">
    <source>
        <dbReference type="ARBA" id="ARBA00005695"/>
    </source>
</evidence>
<evidence type="ECO:0000256" key="2">
    <source>
        <dbReference type="ARBA" id="ARBA00022448"/>
    </source>
</evidence>
<feature type="domain" description="Solute-binding protein family 5" evidence="4">
    <location>
        <begin position="1"/>
        <end position="339"/>
    </location>
</feature>
<dbReference type="InterPro" id="IPR000914">
    <property type="entry name" value="SBP_5_dom"/>
</dbReference>
<keyword evidence="3" id="KW-0732">Signal</keyword>
<dbReference type="PANTHER" id="PTHR30290">
    <property type="entry name" value="PERIPLASMIC BINDING COMPONENT OF ABC TRANSPORTER"/>
    <property type="match status" value="1"/>
</dbReference>
<dbReference type="GO" id="GO:1904680">
    <property type="term" value="F:peptide transmembrane transporter activity"/>
    <property type="evidence" value="ECO:0007669"/>
    <property type="project" value="TreeGrafter"/>
</dbReference>
<dbReference type="Gene3D" id="3.40.190.10">
    <property type="entry name" value="Periplasmic binding protein-like II"/>
    <property type="match status" value="1"/>
</dbReference>
<name>X1EHZ1_9ZZZZ</name>
<dbReference type="AlphaFoldDB" id="X1EHZ1"/>
<evidence type="ECO:0000313" key="5">
    <source>
        <dbReference type="EMBL" id="GAH32936.1"/>
    </source>
</evidence>
<dbReference type="EMBL" id="BARU01009113">
    <property type="protein sequence ID" value="GAH32936.1"/>
    <property type="molecule type" value="Genomic_DNA"/>
</dbReference>
<gene>
    <name evidence="5" type="ORF">S03H2_17638</name>
</gene>
<sequence length="345" mass="38721">DPNTLSPNFYIERTASYEASDDLTIVWTGMPGFLDAGYNTSFFGPVPEHLLSEFSTTELFGSQDLVNKPIGWGPYIIEEWKQGDSITLHKNPNYFRAEEGLPKFDTLVFRFIGKDTNANIASILSGECDIVDQTAGLVDQSELLIELEAADQINAAFTTDTWWEHIDFGIQHIDYDDGYQMGTDRPDFFSDVRTRQAFAMCIDRKELVDTFWSGQSTVIDSFFPPQHPLFNADVQHYQFDVEASSALLEEVGWVDDDSDPETPRVAQGVANVVDGTRLEVAYATTNTIQRQKIADFIQASLAQCGIQVDLQFYDSGDLFAESPEGVLFGRQFDLGQFAWRTGIKS</sequence>
<keyword evidence="2" id="KW-0813">Transport</keyword>
<feature type="non-terminal residue" evidence="5">
    <location>
        <position position="345"/>
    </location>
</feature>
<dbReference type="SUPFAM" id="SSF53850">
    <property type="entry name" value="Periplasmic binding protein-like II"/>
    <property type="match status" value="1"/>
</dbReference>
<comment type="similarity">
    <text evidence="1">Belongs to the bacterial solute-binding protein 5 family.</text>
</comment>
<protein>
    <recommendedName>
        <fullName evidence="4">Solute-binding protein family 5 domain-containing protein</fullName>
    </recommendedName>
</protein>
<dbReference type="Pfam" id="PF00496">
    <property type="entry name" value="SBP_bac_5"/>
    <property type="match status" value="1"/>
</dbReference>
<dbReference type="GO" id="GO:0015833">
    <property type="term" value="P:peptide transport"/>
    <property type="evidence" value="ECO:0007669"/>
    <property type="project" value="TreeGrafter"/>
</dbReference>
<evidence type="ECO:0000259" key="4">
    <source>
        <dbReference type="Pfam" id="PF00496"/>
    </source>
</evidence>
<dbReference type="Gene3D" id="3.10.105.10">
    <property type="entry name" value="Dipeptide-binding Protein, Domain 3"/>
    <property type="match status" value="1"/>
</dbReference>
<accession>X1EHZ1</accession>
<dbReference type="InterPro" id="IPR039424">
    <property type="entry name" value="SBP_5"/>
</dbReference>
<dbReference type="PANTHER" id="PTHR30290:SF9">
    <property type="entry name" value="OLIGOPEPTIDE-BINDING PROTEIN APPA"/>
    <property type="match status" value="1"/>
</dbReference>